<dbReference type="AlphaFoldDB" id="A0A0K9XL05"/>
<keyword evidence="9" id="KW-1185">Reference proteome</keyword>
<organism evidence="8 9">
    <name type="scientific">Streptomyces caatingaensis</name>
    <dbReference type="NCBI Taxonomy" id="1678637"/>
    <lineage>
        <taxon>Bacteria</taxon>
        <taxon>Bacillati</taxon>
        <taxon>Actinomycetota</taxon>
        <taxon>Actinomycetes</taxon>
        <taxon>Kitasatosporales</taxon>
        <taxon>Streptomycetaceae</taxon>
        <taxon>Streptomyces</taxon>
    </lineage>
</organism>
<comment type="caution">
    <text evidence="8">The sequence shown here is derived from an EMBL/GenBank/DDBJ whole genome shotgun (WGS) entry which is preliminary data.</text>
</comment>
<evidence type="ECO:0000313" key="9">
    <source>
        <dbReference type="Proteomes" id="UP000037288"/>
    </source>
</evidence>
<dbReference type="CDD" id="cd05907">
    <property type="entry name" value="VL_LC_FACS_like"/>
    <property type="match status" value="1"/>
</dbReference>
<reference evidence="9" key="1">
    <citation type="submission" date="2015-07" db="EMBL/GenBank/DDBJ databases">
        <title>Draft genome sequence of Streptomyces sp. CMAA 1322, a bacterium isolated from Caatinga biome, from dry forest semiarid of Brazil.</title>
        <authorList>
            <person name="Santos S.N."/>
            <person name="Gacesa R."/>
            <person name="Taketani R.G."/>
            <person name="Long P.F."/>
            <person name="Melo I.S."/>
        </authorList>
    </citation>
    <scope>NUCLEOTIDE SEQUENCE [LARGE SCALE GENOMIC DNA]</scope>
    <source>
        <strain evidence="9">CMAA 1322</strain>
    </source>
</reference>
<sequence>MTASTVCEAFQATVATRPDAVALRTPGDGRTVTWGEYGRRVRRIAAGLAALGVRRGDLVALMLRNRPEFHLADMAVLHVGATPFSVYNTSPAEQLRYLFGHAGATVLITEEAFLDRVRAVRPRTGLRHVVTVDGTAARDVLPLERLEATDEGLDFEASWRAVRPEDLLTVIYTSGTTGPPKGVEITHANQMAMYDAWRRVSSLEAGDTTLSYLPSAHAVDRLLTHYAAVASGAEVVSLADPSQLAPALRQIRPTKFAGVPRVWEKFRTALLAGIAAEPDEARRAAVLAAIETGRARVRAEQAARSGHGPGPDEDLNRRCAAAEEQVFAPLRALLGLDRLRMAAVGAAPSAPAMLEFFAAIGVPVHEGWGMTELSGLVTLNPPDAARIGTVGRALPGIELKLARDGELLVRGPVVTRGYRNAPEKTAELIGADGWLRTGDIATIDDDGYVTIVDRKKELIINAAGKNMSPANIEAALKSADPLIGQCVCVGDRRPYNVALVVLDPDARTAFARAHGLPDTSPAALAADPHLRRAVADAVEQANRTLSHVEQIKRFAVLPVDWLPDSDELTPTMKLKRRAIAEKYADQIDGLYAAGLYEHST</sequence>
<dbReference type="Gene3D" id="3.30.300.30">
    <property type="match status" value="1"/>
</dbReference>
<protein>
    <recommendedName>
        <fullName evidence="6">Acyl-CoA synthetase</fullName>
    </recommendedName>
</protein>
<accession>A0A0K9XL05</accession>
<dbReference type="SUPFAM" id="SSF56801">
    <property type="entry name" value="Acetyl-CoA synthetase-like"/>
    <property type="match status" value="1"/>
</dbReference>
<dbReference type="Proteomes" id="UP000037288">
    <property type="component" value="Unassembled WGS sequence"/>
</dbReference>
<dbReference type="PANTHER" id="PTHR43272:SF32">
    <property type="entry name" value="AMP-DEPENDENT SYNTHETASE_LIGASE DOMAIN-CONTAINING PROTEIN"/>
    <property type="match status" value="1"/>
</dbReference>
<dbReference type="PATRIC" id="fig|1678637.3.peg.1217"/>
<evidence type="ECO:0000313" key="8">
    <source>
        <dbReference type="EMBL" id="KNB54025.1"/>
    </source>
</evidence>
<evidence type="ECO:0000256" key="1">
    <source>
        <dbReference type="ARBA" id="ARBA00006432"/>
    </source>
</evidence>
<feature type="domain" description="AMP-dependent synthetase/ligase" evidence="7">
    <location>
        <begin position="10"/>
        <end position="418"/>
    </location>
</feature>
<keyword evidence="4" id="KW-0443">Lipid metabolism</keyword>
<dbReference type="Pfam" id="PF23562">
    <property type="entry name" value="AMP-binding_C_3"/>
    <property type="match status" value="1"/>
</dbReference>
<evidence type="ECO:0000256" key="3">
    <source>
        <dbReference type="ARBA" id="ARBA00022832"/>
    </source>
</evidence>
<proteinExistence type="inferred from homology"/>
<gene>
    <name evidence="8" type="ORF">AC230_05615</name>
</gene>
<evidence type="ECO:0000256" key="5">
    <source>
        <dbReference type="ARBA" id="ARBA00024484"/>
    </source>
</evidence>
<dbReference type="OrthoDB" id="5240489at2"/>
<comment type="similarity">
    <text evidence="1">Belongs to the ATP-dependent AMP-binding enzyme family.</text>
</comment>
<evidence type="ECO:0000256" key="2">
    <source>
        <dbReference type="ARBA" id="ARBA00022598"/>
    </source>
</evidence>
<dbReference type="RefSeq" id="WP_049714766.1">
    <property type="nucleotide sequence ID" value="NZ_LFXA01000002.1"/>
</dbReference>
<dbReference type="InterPro" id="IPR042099">
    <property type="entry name" value="ANL_N_sf"/>
</dbReference>
<dbReference type="STRING" id="1678637.AC230_05615"/>
<name>A0A0K9XL05_9ACTN</name>
<dbReference type="GO" id="GO:0004467">
    <property type="term" value="F:long-chain fatty acid-CoA ligase activity"/>
    <property type="evidence" value="ECO:0007669"/>
    <property type="project" value="UniProtKB-EC"/>
</dbReference>
<dbReference type="Gene3D" id="3.40.50.12780">
    <property type="entry name" value="N-terminal domain of ligase-like"/>
    <property type="match status" value="1"/>
</dbReference>
<dbReference type="InterPro" id="IPR045851">
    <property type="entry name" value="AMP-bd_C_sf"/>
</dbReference>
<dbReference type="GO" id="GO:0016020">
    <property type="term" value="C:membrane"/>
    <property type="evidence" value="ECO:0007669"/>
    <property type="project" value="TreeGrafter"/>
</dbReference>
<keyword evidence="2" id="KW-0436">Ligase</keyword>
<comment type="catalytic activity">
    <reaction evidence="5">
        <text>a long-chain fatty acid + ATP + CoA = a long-chain fatty acyl-CoA + AMP + diphosphate</text>
        <dbReference type="Rhea" id="RHEA:15421"/>
        <dbReference type="ChEBI" id="CHEBI:30616"/>
        <dbReference type="ChEBI" id="CHEBI:33019"/>
        <dbReference type="ChEBI" id="CHEBI:57287"/>
        <dbReference type="ChEBI" id="CHEBI:57560"/>
        <dbReference type="ChEBI" id="CHEBI:83139"/>
        <dbReference type="ChEBI" id="CHEBI:456215"/>
        <dbReference type="EC" id="6.2.1.3"/>
    </reaction>
    <physiologicalReaction direction="left-to-right" evidence="5">
        <dbReference type="Rhea" id="RHEA:15422"/>
    </physiologicalReaction>
</comment>
<keyword evidence="3" id="KW-0276">Fatty acid metabolism</keyword>
<dbReference type="InterPro" id="IPR000873">
    <property type="entry name" value="AMP-dep_synth/lig_dom"/>
</dbReference>
<dbReference type="PROSITE" id="PS00455">
    <property type="entry name" value="AMP_BINDING"/>
    <property type="match status" value="1"/>
</dbReference>
<dbReference type="PANTHER" id="PTHR43272">
    <property type="entry name" value="LONG-CHAIN-FATTY-ACID--COA LIGASE"/>
    <property type="match status" value="1"/>
</dbReference>
<dbReference type="InterPro" id="IPR020845">
    <property type="entry name" value="AMP-binding_CS"/>
</dbReference>
<dbReference type="EMBL" id="LFXA01000002">
    <property type="protein sequence ID" value="KNB54025.1"/>
    <property type="molecule type" value="Genomic_DNA"/>
</dbReference>
<evidence type="ECO:0000256" key="4">
    <source>
        <dbReference type="ARBA" id="ARBA00023098"/>
    </source>
</evidence>
<dbReference type="Pfam" id="PF00501">
    <property type="entry name" value="AMP-binding"/>
    <property type="match status" value="1"/>
</dbReference>
<evidence type="ECO:0000256" key="6">
    <source>
        <dbReference type="ARBA" id="ARBA00032875"/>
    </source>
</evidence>
<evidence type="ECO:0000259" key="7">
    <source>
        <dbReference type="Pfam" id="PF00501"/>
    </source>
</evidence>